<reference evidence="2" key="1">
    <citation type="journal article" date="2020" name="Stud. Mycol.">
        <title>101 Dothideomycetes genomes: a test case for predicting lifestyles and emergence of pathogens.</title>
        <authorList>
            <person name="Haridas S."/>
            <person name="Albert R."/>
            <person name="Binder M."/>
            <person name="Bloem J."/>
            <person name="Labutti K."/>
            <person name="Salamov A."/>
            <person name="Andreopoulos B."/>
            <person name="Baker S."/>
            <person name="Barry K."/>
            <person name="Bills G."/>
            <person name="Bluhm B."/>
            <person name="Cannon C."/>
            <person name="Castanera R."/>
            <person name="Culley D."/>
            <person name="Daum C."/>
            <person name="Ezra D."/>
            <person name="Gonzalez J."/>
            <person name="Henrissat B."/>
            <person name="Kuo A."/>
            <person name="Liang C."/>
            <person name="Lipzen A."/>
            <person name="Lutzoni F."/>
            <person name="Magnuson J."/>
            <person name="Mondo S."/>
            <person name="Nolan M."/>
            <person name="Ohm R."/>
            <person name="Pangilinan J."/>
            <person name="Park H.-J."/>
            <person name="Ramirez L."/>
            <person name="Alfaro M."/>
            <person name="Sun H."/>
            <person name="Tritt A."/>
            <person name="Yoshinaga Y."/>
            <person name="Zwiers L.-H."/>
            <person name="Turgeon B."/>
            <person name="Goodwin S."/>
            <person name="Spatafora J."/>
            <person name="Crous P."/>
            <person name="Grigoriev I."/>
        </authorList>
    </citation>
    <scope>NUCLEOTIDE SEQUENCE</scope>
    <source>
        <strain evidence="2">CBS 113818</strain>
    </source>
</reference>
<feature type="region of interest" description="Disordered" evidence="1">
    <location>
        <begin position="34"/>
        <end position="62"/>
    </location>
</feature>
<feature type="compositionally biased region" description="Polar residues" evidence="1">
    <location>
        <begin position="34"/>
        <end position="52"/>
    </location>
</feature>
<sequence>MEVISRNVWEPVVKEVNNMMVEYYVRNQTAEQDFNRLEPSSQVRTHQNSGRPGSQCDERPASFGDLLHSPQCGMDCDSALRAEGLYLRHAPPIYNIRIVRIPKEEQAQGSDKPLLQVLKRTMLMSNQHNTACWFLKPLVQERATSLDPGAIVQLMCLIPRPPFQLAFEHNSFLRPPLHSVLLITVGGREYVLDPSGEQYGISARDLFLPFREYKKRYMLPLKHWGGKARWTVETFECEQFYNGLVSAARRAKKARVEVIFQSCLEDMRKLDEALGGPGGNSLGVVVRPRTVQV</sequence>
<protein>
    <submittedName>
        <fullName evidence="2">Uncharacterized protein</fullName>
    </submittedName>
</protein>
<organism evidence="2 3">
    <name type="scientific">Ophiobolus disseminans</name>
    <dbReference type="NCBI Taxonomy" id="1469910"/>
    <lineage>
        <taxon>Eukaryota</taxon>
        <taxon>Fungi</taxon>
        <taxon>Dikarya</taxon>
        <taxon>Ascomycota</taxon>
        <taxon>Pezizomycotina</taxon>
        <taxon>Dothideomycetes</taxon>
        <taxon>Pleosporomycetidae</taxon>
        <taxon>Pleosporales</taxon>
        <taxon>Pleosporineae</taxon>
        <taxon>Phaeosphaeriaceae</taxon>
        <taxon>Ophiobolus</taxon>
    </lineage>
</organism>
<dbReference type="Proteomes" id="UP000799424">
    <property type="component" value="Unassembled WGS sequence"/>
</dbReference>
<dbReference type="OrthoDB" id="3800592at2759"/>
<evidence type="ECO:0000256" key="1">
    <source>
        <dbReference type="SAM" id="MobiDB-lite"/>
    </source>
</evidence>
<evidence type="ECO:0000313" key="2">
    <source>
        <dbReference type="EMBL" id="KAF2824156.1"/>
    </source>
</evidence>
<evidence type="ECO:0000313" key="3">
    <source>
        <dbReference type="Proteomes" id="UP000799424"/>
    </source>
</evidence>
<dbReference type="EMBL" id="MU006230">
    <property type="protein sequence ID" value="KAF2824156.1"/>
    <property type="molecule type" value="Genomic_DNA"/>
</dbReference>
<dbReference type="AlphaFoldDB" id="A0A6A6ZTL8"/>
<gene>
    <name evidence="2" type="ORF">CC86DRAFT_408261</name>
</gene>
<accession>A0A6A6ZTL8</accession>
<keyword evidence="3" id="KW-1185">Reference proteome</keyword>
<proteinExistence type="predicted"/>
<name>A0A6A6ZTL8_9PLEO</name>